<gene>
    <name evidence="2" type="ORF">BSZ32_12735</name>
</gene>
<name>A0A2S7U4G1_9BACT</name>
<dbReference type="Proteomes" id="UP000239907">
    <property type="component" value="Unassembled WGS sequence"/>
</dbReference>
<feature type="region of interest" description="Disordered" evidence="1">
    <location>
        <begin position="64"/>
        <end position="86"/>
    </location>
</feature>
<dbReference type="AlphaFoldDB" id="A0A2S7U4G1"/>
<keyword evidence="3" id="KW-1185">Reference proteome</keyword>
<reference evidence="2 3" key="1">
    <citation type="submission" date="2016-12" db="EMBL/GenBank/DDBJ databases">
        <title>Study of bacterial adaptation to deep sea.</title>
        <authorList>
            <person name="Song J."/>
            <person name="Yoshizawa S."/>
            <person name="Kogure K."/>
        </authorList>
    </citation>
    <scope>NUCLEOTIDE SEQUENCE [LARGE SCALE GENOMIC DNA]</scope>
    <source>
        <strain evidence="2 3">SAORIC-165</strain>
    </source>
</reference>
<dbReference type="EMBL" id="MQWA01000001">
    <property type="protein sequence ID" value="PQJ29274.1"/>
    <property type="molecule type" value="Genomic_DNA"/>
</dbReference>
<evidence type="ECO:0000313" key="2">
    <source>
        <dbReference type="EMBL" id="PQJ29274.1"/>
    </source>
</evidence>
<evidence type="ECO:0000313" key="3">
    <source>
        <dbReference type="Proteomes" id="UP000239907"/>
    </source>
</evidence>
<comment type="caution">
    <text evidence="2">The sequence shown here is derived from an EMBL/GenBank/DDBJ whole genome shotgun (WGS) entry which is preliminary data.</text>
</comment>
<dbReference type="RefSeq" id="WP_105043769.1">
    <property type="nucleotide sequence ID" value="NZ_MQWA01000001.1"/>
</dbReference>
<accession>A0A2S7U4G1</accession>
<proteinExistence type="predicted"/>
<dbReference type="OrthoDB" id="196845at2"/>
<sequence length="271" mass="29908">MKYWIVFVLSALGVGLVVDGFQRTAEERALRELNPLELKSSPYGEIVGAALQDPVSIIHHGGIGHKHVGEGDESETCGVSHGGGSVEGRPKMTELKLNLRRLESGIRQNNLPGNRSAEVLAYEKEKVKELMTLAYEMDPTNQGNYAVYSNFAAEEGGFEALYKVSQNTLKACEGRVSDPGDALSAAVAAETILVYRDMEMKRRGVENAHLEGDYQLLEQNVLRFKSSFERAIADGRLAHFSQEKADDMLAVYARLNWAVRSYKEKVSPTGK</sequence>
<evidence type="ECO:0000256" key="1">
    <source>
        <dbReference type="SAM" id="MobiDB-lite"/>
    </source>
</evidence>
<protein>
    <submittedName>
        <fullName evidence="2">Uncharacterized protein</fullName>
    </submittedName>
</protein>
<organism evidence="2 3">
    <name type="scientific">Rubritalea profundi</name>
    <dbReference type="NCBI Taxonomy" id="1658618"/>
    <lineage>
        <taxon>Bacteria</taxon>
        <taxon>Pseudomonadati</taxon>
        <taxon>Verrucomicrobiota</taxon>
        <taxon>Verrucomicrobiia</taxon>
        <taxon>Verrucomicrobiales</taxon>
        <taxon>Rubritaleaceae</taxon>
        <taxon>Rubritalea</taxon>
    </lineage>
</organism>